<keyword evidence="1" id="KW-0812">Transmembrane</keyword>
<dbReference type="InterPro" id="IPR024414">
    <property type="entry name" value="Uncharacterised_PrgI"/>
</dbReference>
<protein>
    <recommendedName>
        <fullName evidence="4">PrgI family protein</fullName>
    </recommendedName>
</protein>
<keyword evidence="1" id="KW-1133">Transmembrane helix</keyword>
<feature type="transmembrane region" description="Helical" evidence="1">
    <location>
        <begin position="22"/>
        <end position="41"/>
    </location>
</feature>
<reference evidence="2 3" key="1">
    <citation type="journal article" date="2015" name="Nature">
        <title>rRNA introns, odd ribosomes, and small enigmatic genomes across a large radiation of phyla.</title>
        <authorList>
            <person name="Brown C.T."/>
            <person name="Hug L.A."/>
            <person name="Thomas B.C."/>
            <person name="Sharon I."/>
            <person name="Castelle C.J."/>
            <person name="Singh A."/>
            <person name="Wilkins M.J."/>
            <person name="Williams K.H."/>
            <person name="Banfield J.F."/>
        </authorList>
    </citation>
    <scope>NUCLEOTIDE SEQUENCE [LARGE SCALE GENOMIC DNA]</scope>
</reference>
<dbReference type="Pfam" id="PF12666">
    <property type="entry name" value="PrgI"/>
    <property type="match status" value="1"/>
</dbReference>
<comment type="caution">
    <text evidence="2">The sequence shown here is derived from an EMBL/GenBank/DDBJ whole genome shotgun (WGS) entry which is preliminary data.</text>
</comment>
<dbReference type="EMBL" id="LCKX01000018">
    <property type="protein sequence ID" value="KKU06948.1"/>
    <property type="molecule type" value="Genomic_DNA"/>
</dbReference>
<proteinExistence type="predicted"/>
<dbReference type="Proteomes" id="UP000033999">
    <property type="component" value="Unassembled WGS sequence"/>
</dbReference>
<organism evidence="2 3">
    <name type="scientific">Candidatus Magasanikbacteria bacterium GW2011_GWA2_45_39</name>
    <dbReference type="NCBI Taxonomy" id="1619041"/>
    <lineage>
        <taxon>Bacteria</taxon>
        <taxon>Candidatus Magasanikiibacteriota</taxon>
    </lineage>
</organism>
<evidence type="ECO:0008006" key="4">
    <source>
        <dbReference type="Google" id="ProtNLM"/>
    </source>
</evidence>
<sequence>MPLNQFTVPQFIDVEDKIFGPITARQFVILLADGILLFIFYKLFDLVLFIISLAVFGGFGLVLAFVKINGQPFHYFLLNIMQTLRRAPLRIWQKDLTNEHLKLVISLTTVPVVATQKQEKKELPRSRLADLSLVVNTGGIYHPDDEF</sequence>
<name>A0A0G1PNF6_9BACT</name>
<evidence type="ECO:0000256" key="1">
    <source>
        <dbReference type="SAM" id="Phobius"/>
    </source>
</evidence>
<keyword evidence="1" id="KW-0472">Membrane</keyword>
<accession>A0A0G1PNF6</accession>
<gene>
    <name evidence="2" type="ORF">UX10_C0018G0019</name>
</gene>
<evidence type="ECO:0000313" key="2">
    <source>
        <dbReference type="EMBL" id="KKU06948.1"/>
    </source>
</evidence>
<feature type="transmembrane region" description="Helical" evidence="1">
    <location>
        <begin position="47"/>
        <end position="66"/>
    </location>
</feature>
<evidence type="ECO:0000313" key="3">
    <source>
        <dbReference type="Proteomes" id="UP000033999"/>
    </source>
</evidence>
<dbReference type="AlphaFoldDB" id="A0A0G1PNF6"/>